<dbReference type="RefSeq" id="WP_166177324.1">
    <property type="nucleotide sequence ID" value="NZ_CP045119.1"/>
</dbReference>
<dbReference type="SUPFAM" id="SSF53850">
    <property type="entry name" value="Periplasmic binding protein-like II"/>
    <property type="match status" value="1"/>
</dbReference>
<keyword evidence="3" id="KW-0732">Signal</keyword>
<evidence type="ECO:0000256" key="3">
    <source>
        <dbReference type="ARBA" id="ARBA00022729"/>
    </source>
</evidence>
<gene>
    <name evidence="4" type="ORF">GBA63_14755</name>
</gene>
<keyword evidence="5" id="KW-1185">Reference proteome</keyword>
<dbReference type="GO" id="GO:1901982">
    <property type="term" value="F:maltose binding"/>
    <property type="evidence" value="ECO:0007669"/>
    <property type="project" value="TreeGrafter"/>
</dbReference>
<dbReference type="KEGG" id="rub:GBA63_14755"/>
<dbReference type="PROSITE" id="PS51257">
    <property type="entry name" value="PROKAR_LIPOPROTEIN"/>
    <property type="match status" value="1"/>
</dbReference>
<organism evidence="4 5">
    <name type="scientific">Rubrobacter tropicus</name>
    <dbReference type="NCBI Taxonomy" id="2653851"/>
    <lineage>
        <taxon>Bacteria</taxon>
        <taxon>Bacillati</taxon>
        <taxon>Actinomycetota</taxon>
        <taxon>Rubrobacteria</taxon>
        <taxon>Rubrobacterales</taxon>
        <taxon>Rubrobacteraceae</taxon>
        <taxon>Rubrobacter</taxon>
    </lineage>
</organism>
<dbReference type="GO" id="GO:0015768">
    <property type="term" value="P:maltose transport"/>
    <property type="evidence" value="ECO:0007669"/>
    <property type="project" value="TreeGrafter"/>
</dbReference>
<dbReference type="InterPro" id="IPR006059">
    <property type="entry name" value="SBP"/>
</dbReference>
<dbReference type="GO" id="GO:0055052">
    <property type="term" value="C:ATP-binding cassette (ABC) transporter complex, substrate-binding subunit-containing"/>
    <property type="evidence" value="ECO:0007669"/>
    <property type="project" value="TreeGrafter"/>
</dbReference>
<proteinExistence type="inferred from homology"/>
<reference evidence="4 5" key="1">
    <citation type="submission" date="2019-10" db="EMBL/GenBank/DDBJ databases">
        <title>Rubrobacter sp nov SCSIO 52090 isolated from a deep-sea sediment in the South China Sea.</title>
        <authorList>
            <person name="Chen R.W."/>
        </authorList>
    </citation>
    <scope>NUCLEOTIDE SEQUENCE [LARGE SCALE GENOMIC DNA]</scope>
    <source>
        <strain evidence="4 5">SCSIO 52909</strain>
    </source>
</reference>
<dbReference type="EMBL" id="CP045119">
    <property type="protein sequence ID" value="QIN83753.1"/>
    <property type="molecule type" value="Genomic_DNA"/>
</dbReference>
<dbReference type="GO" id="GO:0042956">
    <property type="term" value="P:maltodextrin transmembrane transport"/>
    <property type="evidence" value="ECO:0007669"/>
    <property type="project" value="TreeGrafter"/>
</dbReference>
<dbReference type="AlphaFoldDB" id="A0A6G8QBE1"/>
<sequence>MDRWVVRVAGLAVVVALVYGCGGGGGLLTLDRIGREDAPNTMTVQLNNSYTHQSSTPSWADGFERLFTRFAEDHPDWRLDLKIVPDEQSTQAQARLLEQARAGRAPDCANVDSFVVAQFIEQDALQPMDEHFEQNDIDGLFPFVKDVVVGDDGRLYAYWWATDLRLLYRRTDLVPEAPRTWDELIQAAKEAEQKDQKVDGYLFNGGRWEGTVFDNLAHFWSQGGELVDDQGRPIFNEGQNREYMLNTVKFLKETVDSGASPKRVATIKDYSEFESAAQAGTVAMFQGGDFQYPPLKETLPPEEFKKWEVSFIPTMNRNDPQRTGTGGWTMGAFSDDPKKVEMCAEFTKEVFVGAGNQVTGQLPTNPEIFNTEDRFQDPIYDTFREGLKEGEARPGVPVYPEISNQLQIAIGTVLTGEATPEEALDNAAEASMNAYEQQSN</sequence>
<evidence type="ECO:0000313" key="5">
    <source>
        <dbReference type="Proteomes" id="UP000501452"/>
    </source>
</evidence>
<accession>A0A6G8QBE1</accession>
<dbReference type="PANTHER" id="PTHR30061:SF50">
    <property type="entry name" value="MALTOSE_MALTODEXTRIN-BINDING PERIPLASMIC PROTEIN"/>
    <property type="match status" value="1"/>
</dbReference>
<evidence type="ECO:0000256" key="2">
    <source>
        <dbReference type="ARBA" id="ARBA00022448"/>
    </source>
</evidence>
<evidence type="ECO:0000313" key="4">
    <source>
        <dbReference type="EMBL" id="QIN83753.1"/>
    </source>
</evidence>
<dbReference type="Gene3D" id="3.40.190.10">
    <property type="entry name" value="Periplasmic binding protein-like II"/>
    <property type="match status" value="2"/>
</dbReference>
<comment type="similarity">
    <text evidence="1">Belongs to the bacterial solute-binding protein 1 family.</text>
</comment>
<dbReference type="PANTHER" id="PTHR30061">
    <property type="entry name" value="MALTOSE-BINDING PERIPLASMIC PROTEIN"/>
    <property type="match status" value="1"/>
</dbReference>
<dbReference type="Pfam" id="PF13416">
    <property type="entry name" value="SBP_bac_8"/>
    <property type="match status" value="1"/>
</dbReference>
<evidence type="ECO:0000256" key="1">
    <source>
        <dbReference type="ARBA" id="ARBA00008520"/>
    </source>
</evidence>
<keyword evidence="2" id="KW-0813">Transport</keyword>
<name>A0A6G8QBE1_9ACTN</name>
<protein>
    <submittedName>
        <fullName evidence="4">Extracellular solute-binding protein</fullName>
    </submittedName>
</protein>
<dbReference type="Proteomes" id="UP000501452">
    <property type="component" value="Chromosome"/>
</dbReference>